<dbReference type="EC" id="2.3.3.10" evidence="5"/>
<proteinExistence type="inferred from homology"/>
<feature type="domain" description="Hydroxymethylglutaryl-coenzyme A synthase C-terminal" evidence="4">
    <location>
        <begin position="180"/>
        <end position="251"/>
    </location>
</feature>
<dbReference type="GO" id="GO:0004421">
    <property type="term" value="F:hydroxymethylglutaryl-CoA synthase activity"/>
    <property type="evidence" value="ECO:0007669"/>
    <property type="project" value="UniProtKB-EC"/>
</dbReference>
<sequence>MPPDLPVGIHDLSFATSSLVLTHTELSKHTGANVAKYHTGIGQKAMSVPAADEDIVTMAADAAAPVITRHGTGRIRTLLFATETSIDQSKAAGVYLHSLLRLPSAIRVVELKQACYSGTAALQFAAALVARNPEEQVLVLASDIASYDLDSPGEATQGAAAVAMLVSAKPALVELCPATGLHTDDIADFWRPNYRSTAVVDGKKSAAAYLAAVDGAWRDYQARGGLPLEQLRTVCYHQPFTRMAFKAHQQLTNAAGIKSSNKAIESTIAPTTRYNETIGNSYTASLYLALAAVLDGNDTLGEETIGFFSYGSGSVAEFFAGRVVPGYGDRLRTRAHRETIARRRPIDYAAYLKLREHPLPHDGGMHLIPRQTQGNFRLCGISNHQRLYEVVGPLSA</sequence>
<dbReference type="RefSeq" id="WP_290111929.1">
    <property type="nucleotide sequence ID" value="NZ_JAUEPL010000015.1"/>
</dbReference>
<evidence type="ECO:0000256" key="2">
    <source>
        <dbReference type="ARBA" id="ARBA00022679"/>
    </source>
</evidence>
<name>A0ABT7Z5X0_9ACTN</name>
<comment type="similarity">
    <text evidence="1">Belongs to the thiolase-like superfamily. HMG-CoA synthase family.</text>
</comment>
<comment type="caution">
    <text evidence="5">The sequence shown here is derived from an EMBL/GenBank/DDBJ whole genome shotgun (WGS) entry which is preliminary data.</text>
</comment>
<dbReference type="InterPro" id="IPR013528">
    <property type="entry name" value="HMG_CoA_synth_N"/>
</dbReference>
<dbReference type="PANTHER" id="PTHR43323">
    <property type="entry name" value="3-HYDROXY-3-METHYLGLUTARYL COENZYME A SYNTHASE"/>
    <property type="match status" value="1"/>
</dbReference>
<evidence type="ECO:0000259" key="3">
    <source>
        <dbReference type="Pfam" id="PF01154"/>
    </source>
</evidence>
<keyword evidence="2 5" id="KW-0808">Transferase</keyword>
<dbReference type="InterPro" id="IPR016039">
    <property type="entry name" value="Thiolase-like"/>
</dbReference>
<accession>A0ABT7Z5X0</accession>
<dbReference type="PANTHER" id="PTHR43323:SF2">
    <property type="entry name" value="HYDROXYMETHYLGLUTARYL-COA SYNTHASE"/>
    <property type="match status" value="1"/>
</dbReference>
<dbReference type="NCBIfam" id="TIGR01835">
    <property type="entry name" value="HMG-CoA-S_prok"/>
    <property type="match status" value="1"/>
</dbReference>
<feature type="domain" description="Hydroxymethylglutaryl-coenzyme A synthase C-terminal" evidence="4">
    <location>
        <begin position="255"/>
        <end position="325"/>
    </location>
</feature>
<evidence type="ECO:0000313" key="6">
    <source>
        <dbReference type="Proteomes" id="UP001174050"/>
    </source>
</evidence>
<feature type="domain" description="Hydroxymethylglutaryl-coenzyme A synthase N-terminal" evidence="3">
    <location>
        <begin position="7"/>
        <end position="168"/>
    </location>
</feature>
<evidence type="ECO:0000313" key="5">
    <source>
        <dbReference type="EMBL" id="MDN3294888.1"/>
    </source>
</evidence>
<reference evidence="5" key="1">
    <citation type="submission" date="2023-06" db="EMBL/GenBank/DDBJ databases">
        <title>WGS-Sequencing of Streptomyces ficellus isolate 21 collected from sand in Gara Djebilet Iron Mine in Algeria.</title>
        <authorList>
            <person name="Zegers G.P."/>
            <person name="Gomez A."/>
            <person name="Gueddou A."/>
            <person name="Zahara A.F."/>
            <person name="Worth M."/>
            <person name="Sevigny J.L."/>
            <person name="Tisa L."/>
        </authorList>
    </citation>
    <scope>NUCLEOTIDE SEQUENCE</scope>
    <source>
        <strain evidence="5">AS11</strain>
    </source>
</reference>
<dbReference type="CDD" id="cd00827">
    <property type="entry name" value="init_cond_enzymes"/>
    <property type="match status" value="1"/>
</dbReference>
<protein>
    <submittedName>
        <fullName evidence="5">Hydroxymethylglutaryl-CoA synthase</fullName>
        <ecNumber evidence="5">2.3.3.10</ecNumber>
    </submittedName>
</protein>
<dbReference type="InterPro" id="IPR011554">
    <property type="entry name" value="HMG_CoA_synthase_prok"/>
</dbReference>
<organism evidence="5 6">
    <name type="scientific">Streptomyces ficellus</name>
    <dbReference type="NCBI Taxonomy" id="1977088"/>
    <lineage>
        <taxon>Bacteria</taxon>
        <taxon>Bacillati</taxon>
        <taxon>Actinomycetota</taxon>
        <taxon>Actinomycetes</taxon>
        <taxon>Kitasatosporales</taxon>
        <taxon>Streptomycetaceae</taxon>
        <taxon>Streptomyces</taxon>
    </lineage>
</organism>
<dbReference type="EMBL" id="JAUEPL010000015">
    <property type="protein sequence ID" value="MDN3294888.1"/>
    <property type="molecule type" value="Genomic_DNA"/>
</dbReference>
<gene>
    <name evidence="5" type="ORF">QWM81_12655</name>
</gene>
<keyword evidence="5" id="KW-0012">Acyltransferase</keyword>
<evidence type="ECO:0000256" key="1">
    <source>
        <dbReference type="ARBA" id="ARBA00007061"/>
    </source>
</evidence>
<dbReference type="Pfam" id="PF08540">
    <property type="entry name" value="HMG_CoA_synt_C"/>
    <property type="match status" value="2"/>
</dbReference>
<keyword evidence="6" id="KW-1185">Reference proteome</keyword>
<dbReference type="Proteomes" id="UP001174050">
    <property type="component" value="Unassembled WGS sequence"/>
</dbReference>
<dbReference type="Gene3D" id="3.40.47.10">
    <property type="match status" value="2"/>
</dbReference>
<dbReference type="Pfam" id="PF01154">
    <property type="entry name" value="HMG_CoA_synt_N"/>
    <property type="match status" value="1"/>
</dbReference>
<evidence type="ECO:0000259" key="4">
    <source>
        <dbReference type="Pfam" id="PF08540"/>
    </source>
</evidence>
<dbReference type="InterPro" id="IPR013746">
    <property type="entry name" value="HMG_CoA_synt_C_dom"/>
</dbReference>
<dbReference type="SUPFAM" id="SSF53901">
    <property type="entry name" value="Thiolase-like"/>
    <property type="match status" value="2"/>
</dbReference>